<name>A0A5B6TW23_9ROSI</name>
<evidence type="ECO:0000313" key="4">
    <source>
        <dbReference type="EMBL" id="KAA3448827.1"/>
    </source>
</evidence>
<protein>
    <submittedName>
        <fullName evidence="4">DNA repair protein XRCC4</fullName>
    </submittedName>
</protein>
<gene>
    <name evidence="4" type="ORF">EPI10_034212</name>
</gene>
<dbReference type="AlphaFoldDB" id="A0A5B6TW23"/>
<feature type="transmembrane region" description="Helical" evidence="2">
    <location>
        <begin position="327"/>
        <end position="349"/>
    </location>
</feature>
<evidence type="ECO:0000259" key="3">
    <source>
        <dbReference type="Pfam" id="PF06632"/>
    </source>
</evidence>
<comment type="caution">
    <text evidence="4">The sequence shown here is derived from an EMBL/GenBank/DDBJ whole genome shotgun (WGS) entry which is preliminary data.</text>
</comment>
<dbReference type="InterPro" id="IPR010585">
    <property type="entry name" value="DNA_repair_prot_XRCC4"/>
</dbReference>
<dbReference type="SUPFAM" id="SSF58022">
    <property type="entry name" value="XRCC4, C-terminal oligomerization domain"/>
    <property type="match status" value="1"/>
</dbReference>
<dbReference type="PANTHER" id="PTHR28559">
    <property type="entry name" value="DNA REPAIR PROTEIN XRCC4"/>
    <property type="match status" value="1"/>
</dbReference>
<feature type="region of interest" description="Disordered" evidence="1">
    <location>
        <begin position="243"/>
        <end position="323"/>
    </location>
</feature>
<evidence type="ECO:0000313" key="5">
    <source>
        <dbReference type="Proteomes" id="UP000325315"/>
    </source>
</evidence>
<keyword evidence="2" id="KW-0812">Transmembrane</keyword>
<reference evidence="5" key="1">
    <citation type="journal article" date="2019" name="Plant Biotechnol. J.">
        <title>Genome sequencing of the Australian wild diploid species Gossypium australe highlights disease resistance and delayed gland morphogenesis.</title>
        <authorList>
            <person name="Cai Y."/>
            <person name="Cai X."/>
            <person name="Wang Q."/>
            <person name="Wang P."/>
            <person name="Zhang Y."/>
            <person name="Cai C."/>
            <person name="Xu Y."/>
            <person name="Wang K."/>
            <person name="Zhou Z."/>
            <person name="Wang C."/>
            <person name="Geng S."/>
            <person name="Li B."/>
            <person name="Dong Q."/>
            <person name="Hou Y."/>
            <person name="Wang H."/>
            <person name="Ai P."/>
            <person name="Liu Z."/>
            <person name="Yi F."/>
            <person name="Sun M."/>
            <person name="An G."/>
            <person name="Cheng J."/>
            <person name="Zhang Y."/>
            <person name="Shi Q."/>
            <person name="Xie Y."/>
            <person name="Shi X."/>
            <person name="Chang Y."/>
            <person name="Huang F."/>
            <person name="Chen Y."/>
            <person name="Hong S."/>
            <person name="Mi L."/>
            <person name="Sun Q."/>
            <person name="Zhang L."/>
            <person name="Zhou B."/>
            <person name="Peng R."/>
            <person name="Zhang X."/>
            <person name="Liu F."/>
        </authorList>
    </citation>
    <scope>NUCLEOTIDE SEQUENCE [LARGE SCALE GENOMIC DNA]</scope>
    <source>
        <strain evidence="5">cv. PA1801</strain>
    </source>
</reference>
<dbReference type="GO" id="GO:0005958">
    <property type="term" value="C:DNA-dependent protein kinase-DNA ligase 4 complex"/>
    <property type="evidence" value="ECO:0007669"/>
    <property type="project" value="TreeGrafter"/>
</dbReference>
<dbReference type="GO" id="GO:0032807">
    <property type="term" value="C:DNA ligase IV complex"/>
    <property type="evidence" value="ECO:0007669"/>
    <property type="project" value="TreeGrafter"/>
</dbReference>
<dbReference type="Proteomes" id="UP000325315">
    <property type="component" value="Unassembled WGS sequence"/>
</dbReference>
<dbReference type="EMBL" id="SMMG02000217">
    <property type="protein sequence ID" value="KAA3448827.1"/>
    <property type="molecule type" value="Genomic_DNA"/>
</dbReference>
<feature type="domain" description="XRCC4 N-terminal" evidence="3">
    <location>
        <begin position="34"/>
        <end position="106"/>
    </location>
</feature>
<dbReference type="GO" id="GO:0006310">
    <property type="term" value="P:DNA recombination"/>
    <property type="evidence" value="ECO:0007669"/>
    <property type="project" value="InterPro"/>
</dbReference>
<keyword evidence="2" id="KW-1133">Transmembrane helix</keyword>
<organism evidence="4 5">
    <name type="scientific">Gossypium australe</name>
    <dbReference type="NCBI Taxonomy" id="47621"/>
    <lineage>
        <taxon>Eukaryota</taxon>
        <taxon>Viridiplantae</taxon>
        <taxon>Streptophyta</taxon>
        <taxon>Embryophyta</taxon>
        <taxon>Tracheophyta</taxon>
        <taxon>Spermatophyta</taxon>
        <taxon>Magnoliopsida</taxon>
        <taxon>eudicotyledons</taxon>
        <taxon>Gunneridae</taxon>
        <taxon>Pentapetalae</taxon>
        <taxon>rosids</taxon>
        <taxon>malvids</taxon>
        <taxon>Malvales</taxon>
        <taxon>Malvaceae</taxon>
        <taxon>Malvoideae</taxon>
        <taxon>Gossypium</taxon>
    </lineage>
</organism>
<feature type="compositionally biased region" description="Basic and acidic residues" evidence="1">
    <location>
        <begin position="243"/>
        <end position="272"/>
    </location>
</feature>
<dbReference type="GO" id="GO:0010165">
    <property type="term" value="P:response to X-ray"/>
    <property type="evidence" value="ECO:0007669"/>
    <property type="project" value="TreeGrafter"/>
</dbReference>
<dbReference type="Gene3D" id="1.20.5.370">
    <property type="match status" value="1"/>
</dbReference>
<dbReference type="PANTHER" id="PTHR28559:SF1">
    <property type="entry name" value="DNA REPAIR PROTEIN XRCC4"/>
    <property type="match status" value="1"/>
</dbReference>
<dbReference type="Pfam" id="PF06632">
    <property type="entry name" value="XRCC4"/>
    <property type="match status" value="1"/>
</dbReference>
<dbReference type="FunFam" id="1.20.5.370:FF:000012">
    <property type="entry name" value="DNA repair protein XRCC4"/>
    <property type="match status" value="1"/>
</dbReference>
<dbReference type="InterPro" id="IPR053961">
    <property type="entry name" value="XRCC4_N"/>
</dbReference>
<dbReference type="InterPro" id="IPR014751">
    <property type="entry name" value="XRCC4-like_C"/>
</dbReference>
<proteinExistence type="predicted"/>
<dbReference type="GO" id="GO:0006303">
    <property type="term" value="P:double-strand break repair via nonhomologous end joining"/>
    <property type="evidence" value="ECO:0007669"/>
    <property type="project" value="TreeGrafter"/>
</dbReference>
<dbReference type="GO" id="GO:0003677">
    <property type="term" value="F:DNA binding"/>
    <property type="evidence" value="ECO:0007669"/>
    <property type="project" value="InterPro"/>
</dbReference>
<evidence type="ECO:0000256" key="2">
    <source>
        <dbReference type="SAM" id="Phobius"/>
    </source>
</evidence>
<dbReference type="OrthoDB" id="8064436at2759"/>
<keyword evidence="2" id="KW-0472">Membrane</keyword>
<feature type="compositionally biased region" description="Polar residues" evidence="1">
    <location>
        <begin position="279"/>
        <end position="290"/>
    </location>
</feature>
<accession>A0A5B6TW23</accession>
<keyword evidence="5" id="KW-1185">Reference proteome</keyword>
<evidence type="ECO:0000256" key="1">
    <source>
        <dbReference type="SAM" id="MobiDB-lite"/>
    </source>
</evidence>
<sequence length="453" mass="50654">MAATATTPAAAPRHSCAKLSVAVEDPKASGGGAVFARATWLPTRFSLAVTDGAGAWVADASDAEVRLRAEQWDQPVSEYLALAERYLAFQQPDSTYSFHDAGKGNRRVSSVPSVQCSSPSLSAELGHGRLSWTFERQGTKLEWRWKMQPSPNAQQTISEILDFLMDANIRLSEEVVRKTQSFDKLKQEADKCLQQSERFNNERLSLNKPPFQRYSSFQHFFVAVLNSKKAKLRQLRDKVAELESADKPAKDEEDNSTDRTELFEDGSDKDASVNDEPSETGSGNHSSPEKSATTSRGRGRAGGEEAWLESKQEARGRRSGSGNESEFFQWILPCFLGSLCVFSVAFLIVTQEIVFLDANSAWDDELDFIFRSVQLELSFRKQEYSLGRAIGEAYVLFMKRIDCTPEIVFSGGQFCLGQRTGFHFSFSTALAVFQKQKYRLIRTLGEARHMFCS</sequence>